<evidence type="ECO:0000313" key="2">
    <source>
        <dbReference type="EMBL" id="KAF1758836.1"/>
    </source>
</evidence>
<dbReference type="GeneID" id="78776004"/>
<dbReference type="Proteomes" id="UP000483820">
    <property type="component" value="Chromosome IV"/>
</dbReference>
<feature type="compositionally biased region" description="Acidic residues" evidence="1">
    <location>
        <begin position="186"/>
        <end position="198"/>
    </location>
</feature>
<comment type="caution">
    <text evidence="2">The sequence shown here is derived from an EMBL/GenBank/DDBJ whole genome shotgun (WGS) entry which is preliminary data.</text>
</comment>
<name>A0A6A5GW45_CAERE</name>
<dbReference type="AlphaFoldDB" id="A0A6A5GW45"/>
<organism evidence="2 3">
    <name type="scientific">Caenorhabditis remanei</name>
    <name type="common">Caenorhabditis vulgaris</name>
    <dbReference type="NCBI Taxonomy" id="31234"/>
    <lineage>
        <taxon>Eukaryota</taxon>
        <taxon>Metazoa</taxon>
        <taxon>Ecdysozoa</taxon>
        <taxon>Nematoda</taxon>
        <taxon>Chromadorea</taxon>
        <taxon>Rhabditida</taxon>
        <taxon>Rhabditina</taxon>
        <taxon>Rhabditomorpha</taxon>
        <taxon>Rhabditoidea</taxon>
        <taxon>Rhabditidae</taxon>
        <taxon>Peloderinae</taxon>
        <taxon>Caenorhabditis</taxon>
    </lineage>
</organism>
<sequence length="212" mass="23658">MASPTSHHLAPTKAPVIIKLSKITSRRLPLFIYSPLGPDMNRHLELVAVFPVMSNNKVQNSFGNPLRGITSQEYKGETPWLMKSTEDIFFLESCDGISIPRTDLRSAQEKDTMMVSRYLGIHCFNDAELIRKPKGQLVEESRVSSELQWTNQFSVKCVTYGDSLESFGSLEESDFGESNTDTPPSDSDDDEDDSDDDTLFGFKLAPASLKVP</sequence>
<dbReference type="EMBL" id="WUAV01000004">
    <property type="protein sequence ID" value="KAF1758836.1"/>
    <property type="molecule type" value="Genomic_DNA"/>
</dbReference>
<accession>A0A6A5GW45</accession>
<proteinExistence type="predicted"/>
<protein>
    <submittedName>
        <fullName evidence="2">Uncharacterized protein</fullName>
    </submittedName>
</protein>
<dbReference type="KEGG" id="crq:GCK72_015296"/>
<reference evidence="2 3" key="1">
    <citation type="submission" date="2019-12" db="EMBL/GenBank/DDBJ databases">
        <title>Chromosome-level assembly of the Caenorhabditis remanei genome.</title>
        <authorList>
            <person name="Teterina A.A."/>
            <person name="Willis J.H."/>
            <person name="Phillips P.C."/>
        </authorList>
    </citation>
    <scope>NUCLEOTIDE SEQUENCE [LARGE SCALE GENOMIC DNA]</scope>
    <source>
        <strain evidence="2 3">PX506</strain>
        <tissue evidence="2">Whole organism</tissue>
    </source>
</reference>
<dbReference type="CTD" id="78776004"/>
<dbReference type="RefSeq" id="XP_053585530.1">
    <property type="nucleotide sequence ID" value="XM_053730758.1"/>
</dbReference>
<feature type="region of interest" description="Disordered" evidence="1">
    <location>
        <begin position="168"/>
        <end position="212"/>
    </location>
</feature>
<evidence type="ECO:0000256" key="1">
    <source>
        <dbReference type="SAM" id="MobiDB-lite"/>
    </source>
</evidence>
<gene>
    <name evidence="2" type="ORF">GCK72_015296</name>
</gene>
<evidence type="ECO:0000313" key="3">
    <source>
        <dbReference type="Proteomes" id="UP000483820"/>
    </source>
</evidence>